<protein>
    <submittedName>
        <fullName evidence="4">Laccase-like multicopper oxidase</fullName>
        <ecNumber evidence="4">1.10.3.2</ecNumber>
    </submittedName>
</protein>
<dbReference type="GO" id="GO:0052716">
    <property type="term" value="F:hydroquinone:oxygen oxidoreductase activity"/>
    <property type="evidence" value="ECO:0007669"/>
    <property type="project" value="UniProtKB-EC"/>
</dbReference>
<feature type="domain" description="Plastocyanin-like" evidence="3">
    <location>
        <begin position="1"/>
        <end position="50"/>
    </location>
</feature>
<accession>A3RL22</accession>
<keyword evidence="4" id="KW-0560">Oxidoreductase</keyword>
<dbReference type="PANTHER" id="PTHR11709">
    <property type="entry name" value="MULTI-COPPER OXIDASE"/>
    <property type="match status" value="1"/>
</dbReference>
<gene>
    <name evidence="4" type="primary">LMCO</name>
</gene>
<proteinExistence type="evidence at transcript level"/>
<reference evidence="4" key="1">
    <citation type="journal article" date="2009" name="Soil Biol. Biochem.">
        <title>Temporal changes in diversity and expression patterns of fungal laccase genes within the organic horizon of a brown forest soil.</title>
        <authorList>
            <person name="Kellner H."/>
            <person name="Luis P."/>
            <person name="Schlitt B."/>
            <person name="Buscot F."/>
        </authorList>
    </citation>
    <scope>NUCLEOTIDE SEQUENCE</scope>
</reference>
<keyword evidence="2" id="KW-0186">Copper</keyword>
<evidence type="ECO:0000256" key="2">
    <source>
        <dbReference type="ARBA" id="ARBA00023008"/>
    </source>
</evidence>
<name>A3RL22_9FUNG</name>
<feature type="non-terminal residue" evidence="4">
    <location>
        <position position="50"/>
    </location>
</feature>
<dbReference type="Gene3D" id="2.60.40.420">
    <property type="entry name" value="Cupredoxins - blue copper proteins"/>
    <property type="match status" value="1"/>
</dbReference>
<dbReference type="InterPro" id="IPR045087">
    <property type="entry name" value="Cu-oxidase_fam"/>
</dbReference>
<comment type="similarity">
    <text evidence="1">Belongs to the multicopper oxidase family.</text>
</comment>
<feature type="non-terminal residue" evidence="4">
    <location>
        <position position="1"/>
    </location>
</feature>
<evidence type="ECO:0000256" key="1">
    <source>
        <dbReference type="ARBA" id="ARBA00010609"/>
    </source>
</evidence>
<dbReference type="InterPro" id="IPR011707">
    <property type="entry name" value="Cu-oxidase-like_N"/>
</dbReference>
<dbReference type="EC" id="1.10.3.2" evidence="4"/>
<dbReference type="EMBL" id="EF423313">
    <property type="protein sequence ID" value="ABN79453.1"/>
    <property type="molecule type" value="mRNA"/>
</dbReference>
<evidence type="ECO:0000259" key="3">
    <source>
        <dbReference type="Pfam" id="PF07732"/>
    </source>
</evidence>
<sequence length="50" mass="5755">TTVHWHGIFQYGTPYMDGVDGVTQCTIPPQTSFTYSLTVPDQWGTFWYHS</sequence>
<dbReference type="PANTHER" id="PTHR11709:SF511">
    <property type="entry name" value="LACCASE"/>
    <property type="match status" value="1"/>
</dbReference>
<organism evidence="4">
    <name type="scientific">uncultured fungus</name>
    <dbReference type="NCBI Taxonomy" id="175245"/>
    <lineage>
        <taxon>Eukaryota</taxon>
        <taxon>Fungi</taxon>
        <taxon>environmental samples</taxon>
    </lineage>
</organism>
<dbReference type="SUPFAM" id="SSF49503">
    <property type="entry name" value="Cupredoxins"/>
    <property type="match status" value="1"/>
</dbReference>
<dbReference type="AlphaFoldDB" id="A3RL22"/>
<dbReference type="InterPro" id="IPR008972">
    <property type="entry name" value="Cupredoxin"/>
</dbReference>
<dbReference type="Pfam" id="PF07732">
    <property type="entry name" value="Cu-oxidase_3"/>
    <property type="match status" value="1"/>
</dbReference>
<evidence type="ECO:0000313" key="4">
    <source>
        <dbReference type="EMBL" id="ABN79453.1"/>
    </source>
</evidence>
<dbReference type="GO" id="GO:0005507">
    <property type="term" value="F:copper ion binding"/>
    <property type="evidence" value="ECO:0007669"/>
    <property type="project" value="InterPro"/>
</dbReference>